<evidence type="ECO:0008006" key="4">
    <source>
        <dbReference type="Google" id="ProtNLM"/>
    </source>
</evidence>
<feature type="signal peptide" evidence="1">
    <location>
        <begin position="1"/>
        <end position="18"/>
    </location>
</feature>
<dbReference type="EMBL" id="KV425600">
    <property type="protein sequence ID" value="KZT22055.1"/>
    <property type="molecule type" value="Genomic_DNA"/>
</dbReference>
<evidence type="ECO:0000313" key="2">
    <source>
        <dbReference type="EMBL" id="KZT22055.1"/>
    </source>
</evidence>
<dbReference type="Proteomes" id="UP000076761">
    <property type="component" value="Unassembled WGS sequence"/>
</dbReference>
<name>A0A165Q829_9AGAM</name>
<accession>A0A165Q829</accession>
<dbReference type="OrthoDB" id="3043660at2759"/>
<gene>
    <name evidence="2" type="ORF">NEOLEDRAFT_1157966</name>
</gene>
<keyword evidence="1" id="KW-0732">Signal</keyword>
<keyword evidence="3" id="KW-1185">Reference proteome</keyword>
<protein>
    <recommendedName>
        <fullName evidence="4">Spore coat protein U domain-containing protein</fullName>
    </recommendedName>
</protein>
<feature type="chain" id="PRO_5007864650" description="Spore coat protein U domain-containing protein" evidence="1">
    <location>
        <begin position="19"/>
        <end position="145"/>
    </location>
</feature>
<organism evidence="2 3">
    <name type="scientific">Neolentinus lepideus HHB14362 ss-1</name>
    <dbReference type="NCBI Taxonomy" id="1314782"/>
    <lineage>
        <taxon>Eukaryota</taxon>
        <taxon>Fungi</taxon>
        <taxon>Dikarya</taxon>
        <taxon>Basidiomycota</taxon>
        <taxon>Agaricomycotina</taxon>
        <taxon>Agaricomycetes</taxon>
        <taxon>Gloeophyllales</taxon>
        <taxon>Gloeophyllaceae</taxon>
        <taxon>Neolentinus</taxon>
    </lineage>
</organism>
<dbReference type="PROSITE" id="PS51257">
    <property type="entry name" value="PROKAR_LIPOPROTEIN"/>
    <property type="match status" value="1"/>
</dbReference>
<evidence type="ECO:0000313" key="3">
    <source>
        <dbReference type="Proteomes" id="UP000076761"/>
    </source>
</evidence>
<evidence type="ECO:0000256" key="1">
    <source>
        <dbReference type="SAM" id="SignalP"/>
    </source>
</evidence>
<reference evidence="2 3" key="1">
    <citation type="journal article" date="2016" name="Mol. Biol. Evol.">
        <title>Comparative Genomics of Early-Diverging Mushroom-Forming Fungi Provides Insights into the Origins of Lignocellulose Decay Capabilities.</title>
        <authorList>
            <person name="Nagy L.G."/>
            <person name="Riley R."/>
            <person name="Tritt A."/>
            <person name="Adam C."/>
            <person name="Daum C."/>
            <person name="Floudas D."/>
            <person name="Sun H."/>
            <person name="Yadav J.S."/>
            <person name="Pangilinan J."/>
            <person name="Larsson K.H."/>
            <person name="Matsuura K."/>
            <person name="Barry K."/>
            <person name="Labutti K."/>
            <person name="Kuo R."/>
            <person name="Ohm R.A."/>
            <person name="Bhattacharya S.S."/>
            <person name="Shirouzu T."/>
            <person name="Yoshinaga Y."/>
            <person name="Martin F.M."/>
            <person name="Grigoriev I.V."/>
            <person name="Hibbett D.S."/>
        </authorList>
    </citation>
    <scope>NUCLEOTIDE SEQUENCE [LARGE SCALE GENOMIC DNA]</scope>
    <source>
        <strain evidence="2 3">HHB14362 ss-1</strain>
    </source>
</reference>
<proteinExistence type="predicted"/>
<dbReference type="AlphaFoldDB" id="A0A165Q829"/>
<dbReference type="InParanoid" id="A0A165Q829"/>
<sequence length="145" mass="15383">MKFFIAAVAFSLLAVGTAQSCSEAARFGVVTVSPTSFASRDSVTISANFTCANQLGYAPTYMDYYIEVPTNNNGHEPPVLLARRQPAAGVVSDSFTVQIPYGYYFPNASYNIVLDNTYATNGTNGSPVYQVGGVDIPVNITASVS</sequence>